<feature type="chain" id="PRO_5035946676" evidence="1">
    <location>
        <begin position="18"/>
        <end position="113"/>
    </location>
</feature>
<protein>
    <submittedName>
        <fullName evidence="2">Uncharacterized protein</fullName>
    </submittedName>
</protein>
<dbReference type="EMBL" id="CAJGYM010000052">
    <property type="protein sequence ID" value="CAD6195165.1"/>
    <property type="molecule type" value="Genomic_DNA"/>
</dbReference>
<dbReference type="Proteomes" id="UP000835052">
    <property type="component" value="Unassembled WGS sequence"/>
</dbReference>
<evidence type="ECO:0000313" key="3">
    <source>
        <dbReference type="Proteomes" id="UP000835052"/>
    </source>
</evidence>
<dbReference type="OrthoDB" id="5849286at2759"/>
<keyword evidence="3" id="KW-1185">Reference proteome</keyword>
<evidence type="ECO:0000313" key="2">
    <source>
        <dbReference type="EMBL" id="CAD6195165.1"/>
    </source>
</evidence>
<dbReference type="AlphaFoldDB" id="A0A8S1HIQ1"/>
<dbReference type="PANTHER" id="PTHR45908:SF11">
    <property type="entry name" value="FUNGAL LIPASE-LIKE DOMAIN-CONTAINING PROTEIN"/>
    <property type="match status" value="1"/>
</dbReference>
<proteinExistence type="predicted"/>
<reference evidence="2" key="1">
    <citation type="submission" date="2020-10" db="EMBL/GenBank/DDBJ databases">
        <authorList>
            <person name="Kikuchi T."/>
        </authorList>
    </citation>
    <scope>NUCLEOTIDE SEQUENCE</scope>
    <source>
        <strain evidence="2">NKZ352</strain>
    </source>
</reference>
<feature type="non-terminal residue" evidence="2">
    <location>
        <position position="1"/>
    </location>
</feature>
<name>A0A8S1HIQ1_9PELO</name>
<organism evidence="2 3">
    <name type="scientific">Caenorhabditis auriculariae</name>
    <dbReference type="NCBI Taxonomy" id="2777116"/>
    <lineage>
        <taxon>Eukaryota</taxon>
        <taxon>Metazoa</taxon>
        <taxon>Ecdysozoa</taxon>
        <taxon>Nematoda</taxon>
        <taxon>Chromadorea</taxon>
        <taxon>Rhabditida</taxon>
        <taxon>Rhabditina</taxon>
        <taxon>Rhabditomorpha</taxon>
        <taxon>Rhabditoidea</taxon>
        <taxon>Rhabditidae</taxon>
        <taxon>Peloderinae</taxon>
        <taxon>Caenorhabditis</taxon>
    </lineage>
</organism>
<accession>A0A8S1HIQ1</accession>
<comment type="caution">
    <text evidence="2">The sequence shown here is derived from an EMBL/GenBank/DDBJ whole genome shotgun (WGS) entry which is preliminary data.</text>
</comment>
<sequence>MLRELFLLCTLAFLAAASDSCEDCLASGKQLFFCTAVNKCDFSPCISTITRAINCPKLPDPTFGYDDMVARTKWLPLIAAGESNGHPEKCLASQWPTMTLYNTVTVNCSTYGK</sequence>
<dbReference type="PANTHER" id="PTHR45908">
    <property type="entry name" value="PROTEIN CBG11750-RELATED"/>
    <property type="match status" value="1"/>
</dbReference>
<evidence type="ECO:0000256" key="1">
    <source>
        <dbReference type="SAM" id="SignalP"/>
    </source>
</evidence>
<feature type="signal peptide" evidence="1">
    <location>
        <begin position="1"/>
        <end position="17"/>
    </location>
</feature>
<keyword evidence="1" id="KW-0732">Signal</keyword>
<gene>
    <name evidence="2" type="ORF">CAUJ_LOCUS11084</name>
</gene>